<gene>
    <name evidence="3" type="ORF">A3D34_02520</name>
</gene>
<comment type="caution">
    <text evidence="3">The sequence shown here is derived from an EMBL/GenBank/DDBJ whole genome shotgun (WGS) entry which is preliminary data.</text>
</comment>
<keyword evidence="1" id="KW-0812">Transmembrane</keyword>
<dbReference type="InterPro" id="IPR028992">
    <property type="entry name" value="Hedgehog/Intein_dom"/>
</dbReference>
<evidence type="ECO:0000259" key="2">
    <source>
        <dbReference type="Pfam" id="PF13403"/>
    </source>
</evidence>
<feature type="transmembrane region" description="Helical" evidence="1">
    <location>
        <begin position="7"/>
        <end position="29"/>
    </location>
</feature>
<accession>A0A1G2HXB9</accession>
<feature type="domain" description="Hedgehog/Intein (Hint)" evidence="2">
    <location>
        <begin position="180"/>
        <end position="253"/>
    </location>
</feature>
<evidence type="ECO:0000313" key="4">
    <source>
        <dbReference type="Proteomes" id="UP000179183"/>
    </source>
</evidence>
<protein>
    <recommendedName>
        <fullName evidence="2">Hedgehog/Intein (Hint) domain-containing protein</fullName>
    </recommendedName>
</protein>
<dbReference type="EMBL" id="MHOQ01000011">
    <property type="protein sequence ID" value="OGZ67125.1"/>
    <property type="molecule type" value="Genomic_DNA"/>
</dbReference>
<dbReference type="Gene3D" id="2.170.16.10">
    <property type="entry name" value="Hedgehog/Intein (Hint) domain"/>
    <property type="match status" value="1"/>
</dbReference>
<dbReference type="Pfam" id="PF13403">
    <property type="entry name" value="Hint_2"/>
    <property type="match status" value="1"/>
</dbReference>
<dbReference type="AlphaFoldDB" id="A0A1G2HXB9"/>
<dbReference type="CDD" id="cd00081">
    <property type="entry name" value="Hint"/>
    <property type="match status" value="1"/>
</dbReference>
<keyword evidence="1" id="KW-1133">Transmembrane helix</keyword>
<dbReference type="SUPFAM" id="SSF51294">
    <property type="entry name" value="Hedgehog/intein (Hint) domain"/>
    <property type="match status" value="1"/>
</dbReference>
<proteinExistence type="predicted"/>
<dbReference type="InterPro" id="IPR036844">
    <property type="entry name" value="Hint_dom_sf"/>
</dbReference>
<organism evidence="3 4">
    <name type="scientific">Candidatus Staskawiczbacteria bacterium RIFCSPHIGHO2_02_FULL_33_16</name>
    <dbReference type="NCBI Taxonomy" id="1802204"/>
    <lineage>
        <taxon>Bacteria</taxon>
        <taxon>Candidatus Staskawicziibacteriota</taxon>
    </lineage>
</organism>
<sequence>MSYQKGFINILVIGVFSIFLIIIGTYFIVNEKVTPTSYNSILNPIPAPTIFTQKSKKAPNQICTQEAKQCPDGSYVSRTETNCEFAKCKEVNTLDPNQKQIILYEGQRESSLLVQHIYPDYITGLNYPEYPIATDQGYPITLYVGETASNGCTVTLTLINIESKKSVFIEKTDFNKICPICLAENTLIDTPEGNIQIQKLQKGMAVWTTDEFGKRIRATVIETSKVLAPSTHQVIHIILDDKRELFASPLHPVGDGRTMQDILLGDLLDGSRVISVKNIPYDKEYTYDILPSGKTGLYWANGILIDSTLH</sequence>
<reference evidence="3 4" key="1">
    <citation type="journal article" date="2016" name="Nat. Commun.">
        <title>Thousands of microbial genomes shed light on interconnected biogeochemical processes in an aquifer system.</title>
        <authorList>
            <person name="Anantharaman K."/>
            <person name="Brown C.T."/>
            <person name="Hug L.A."/>
            <person name="Sharon I."/>
            <person name="Castelle C.J."/>
            <person name="Probst A.J."/>
            <person name="Thomas B.C."/>
            <person name="Singh A."/>
            <person name="Wilkins M.J."/>
            <person name="Karaoz U."/>
            <person name="Brodie E.L."/>
            <person name="Williams K.H."/>
            <person name="Hubbard S.S."/>
            <person name="Banfield J.F."/>
        </authorList>
    </citation>
    <scope>NUCLEOTIDE SEQUENCE [LARGE SCALE GENOMIC DNA]</scope>
</reference>
<name>A0A1G2HXB9_9BACT</name>
<evidence type="ECO:0000256" key="1">
    <source>
        <dbReference type="SAM" id="Phobius"/>
    </source>
</evidence>
<evidence type="ECO:0000313" key="3">
    <source>
        <dbReference type="EMBL" id="OGZ67125.1"/>
    </source>
</evidence>
<keyword evidence="1" id="KW-0472">Membrane</keyword>
<dbReference type="Proteomes" id="UP000179183">
    <property type="component" value="Unassembled WGS sequence"/>
</dbReference>